<reference evidence="5" key="2">
    <citation type="submission" date="2020-09" db="EMBL/GenBank/DDBJ databases">
        <authorList>
            <person name="Sun Q."/>
            <person name="Zhou Y."/>
        </authorList>
    </citation>
    <scope>NUCLEOTIDE SEQUENCE</scope>
    <source>
        <strain evidence="5">CGMCC 4.5737</strain>
    </source>
</reference>
<name>A0A8J3CLC8_9PSEU</name>
<evidence type="ECO:0000313" key="5">
    <source>
        <dbReference type="EMBL" id="GGM82446.1"/>
    </source>
</evidence>
<evidence type="ECO:0000256" key="1">
    <source>
        <dbReference type="ARBA" id="ARBA00004418"/>
    </source>
</evidence>
<gene>
    <name evidence="5" type="ORF">GCM10012275_61290</name>
</gene>
<evidence type="ECO:0000256" key="2">
    <source>
        <dbReference type="ARBA" id="ARBA00010742"/>
    </source>
</evidence>
<dbReference type="PANTHER" id="PTHR30024">
    <property type="entry name" value="ALIPHATIC SULFONATES-BINDING PROTEIN-RELATED"/>
    <property type="match status" value="1"/>
</dbReference>
<dbReference type="PANTHER" id="PTHR30024:SF47">
    <property type="entry name" value="TAURINE-BINDING PERIPLASMIC PROTEIN"/>
    <property type="match status" value="1"/>
</dbReference>
<comment type="caution">
    <text evidence="5">The sequence shown here is derived from an EMBL/GenBank/DDBJ whole genome shotgun (WGS) entry which is preliminary data.</text>
</comment>
<dbReference type="AlphaFoldDB" id="A0A8J3CLC8"/>
<keyword evidence="3" id="KW-0732">Signal</keyword>
<protein>
    <recommendedName>
        <fullName evidence="4">SsuA/THI5-like domain-containing protein</fullName>
    </recommendedName>
</protein>
<dbReference type="RefSeq" id="WP_189061922.1">
    <property type="nucleotide sequence ID" value="NZ_BMMK01000056.1"/>
</dbReference>
<feature type="domain" description="SsuA/THI5-like" evidence="4">
    <location>
        <begin position="64"/>
        <end position="268"/>
    </location>
</feature>
<evidence type="ECO:0000256" key="3">
    <source>
        <dbReference type="ARBA" id="ARBA00022729"/>
    </source>
</evidence>
<reference evidence="5" key="1">
    <citation type="journal article" date="2014" name="Int. J. Syst. Evol. Microbiol.">
        <title>Complete genome sequence of Corynebacterium casei LMG S-19264T (=DSM 44701T), isolated from a smear-ripened cheese.</title>
        <authorList>
            <consortium name="US DOE Joint Genome Institute (JGI-PGF)"/>
            <person name="Walter F."/>
            <person name="Albersmeier A."/>
            <person name="Kalinowski J."/>
            <person name="Ruckert C."/>
        </authorList>
    </citation>
    <scope>NUCLEOTIDE SEQUENCE</scope>
    <source>
        <strain evidence="5">CGMCC 4.5737</strain>
    </source>
</reference>
<dbReference type="GO" id="GO:0042597">
    <property type="term" value="C:periplasmic space"/>
    <property type="evidence" value="ECO:0007669"/>
    <property type="project" value="UniProtKB-SubCell"/>
</dbReference>
<accession>A0A8J3CLC8</accession>
<keyword evidence="6" id="KW-1185">Reference proteome</keyword>
<dbReference type="EMBL" id="BMMK01000056">
    <property type="protein sequence ID" value="GGM82446.1"/>
    <property type="molecule type" value="Genomic_DNA"/>
</dbReference>
<evidence type="ECO:0000313" key="6">
    <source>
        <dbReference type="Proteomes" id="UP000637578"/>
    </source>
</evidence>
<dbReference type="SUPFAM" id="SSF53850">
    <property type="entry name" value="Periplasmic binding protein-like II"/>
    <property type="match status" value="1"/>
</dbReference>
<sequence>MSAHNTGKPHLHHRRLSIVALVIQLAVVVSGCSLLHGQGTIDPAPGPRGLEKARIKIGALPSIDVAPLHYAHQQGYFTDEGLNVEIVTVPSGAESVTQLLGGSLDVAFSTYPAFVTAQAKGAGDLKIVSEAQSAKPGTSVIATGPSSPIRSPKDLAGRTVAVTAVGTMASALVKATAKLHGVDPASLKWAQKGFPEMTAALQRGDVDAALLAEPFITLARKKAGARVVVDTGVGPTENIPYSGYGVTADWAKTHPKTLATFQRVMKRAQ</sequence>
<organism evidence="5 6">
    <name type="scientific">Longimycelium tulufanense</name>
    <dbReference type="NCBI Taxonomy" id="907463"/>
    <lineage>
        <taxon>Bacteria</taxon>
        <taxon>Bacillati</taxon>
        <taxon>Actinomycetota</taxon>
        <taxon>Actinomycetes</taxon>
        <taxon>Pseudonocardiales</taxon>
        <taxon>Pseudonocardiaceae</taxon>
        <taxon>Longimycelium</taxon>
    </lineage>
</organism>
<dbReference type="Gene3D" id="3.40.190.10">
    <property type="entry name" value="Periplasmic binding protein-like II"/>
    <property type="match status" value="2"/>
</dbReference>
<proteinExistence type="inferred from homology"/>
<dbReference type="Proteomes" id="UP000637578">
    <property type="component" value="Unassembled WGS sequence"/>
</dbReference>
<comment type="similarity">
    <text evidence="2">Belongs to the bacterial solute-binding protein SsuA/TauA family.</text>
</comment>
<dbReference type="InterPro" id="IPR015168">
    <property type="entry name" value="SsuA/THI5"/>
</dbReference>
<comment type="subcellular location">
    <subcellularLocation>
        <location evidence="1">Periplasm</location>
    </subcellularLocation>
</comment>
<evidence type="ECO:0000259" key="4">
    <source>
        <dbReference type="Pfam" id="PF09084"/>
    </source>
</evidence>
<dbReference type="Pfam" id="PF09084">
    <property type="entry name" value="NMT1"/>
    <property type="match status" value="1"/>
</dbReference>